<comment type="similarity">
    <text evidence="6">Belongs to the UvrC family.</text>
</comment>
<name>G7WNZ7_METH6</name>
<dbReference type="GO" id="GO:0005737">
    <property type="term" value="C:cytoplasm"/>
    <property type="evidence" value="ECO:0007669"/>
    <property type="project" value="UniProtKB-SubCell"/>
</dbReference>
<dbReference type="PROSITE" id="PS50164">
    <property type="entry name" value="GIY_YIG"/>
    <property type="match status" value="1"/>
</dbReference>
<dbReference type="InterPro" id="IPR004791">
    <property type="entry name" value="UvrC"/>
</dbReference>
<sequence length="533" mass="60746">MTGEAFNDRRRKKPDSTMIDPEPLPHLPGCYLFKDDEGAVIYVGKARDLKKRVASYFQKRELDPKTSALVSAASGLDFIVTKSEVEALLLENALIKKHWPKYNVRLKDSSRYASIHLTDEEFPRIHLSRRRTGGGSYFGPFVSARERDLVLSAVRKTFGLRTCRRLPKRECLRYSMGACSGPCIGKIAPAEYKARVARAEAVLRGRTRELIGSLKEEMAALSERQEFEQAMELRDEIRALESLQDRQQIERDKRYDEDVLSWIVDGDTVYLMLFKVYRGTLEGKEEHVFARTGSFLEEFLVQHYSEETPPEELILGEALDDSLVDFLSHIKGRRVRVTVPKQGEKRKLLDLAEKNVTVRFLGDKKKLLALAEALSLPGPPNVVEVFDVSHLAGSFTVGSMVQFRGGRPDKRGYRRFRVRTVDGIDDFASIGEIVRRRYLRLKEEGGEMPDLIVIDGGKGQLWAATQELRGLGLTIPVISIAKREEEIYVPGRLRPLPIRRDDKAALFVQEMRDEAHRFAITYHRLLKKKAIDA</sequence>
<keyword evidence="2 6" id="KW-0227">DNA damage</keyword>
<evidence type="ECO:0000259" key="9">
    <source>
        <dbReference type="PROSITE" id="PS50164"/>
    </source>
</evidence>
<dbReference type="PATRIC" id="fig|1110509.7.peg.1646"/>
<dbReference type="FunFam" id="3.40.1440.10:FF:000001">
    <property type="entry name" value="UvrABC system protein C"/>
    <property type="match status" value="1"/>
</dbReference>
<evidence type="ECO:0000313" key="11">
    <source>
        <dbReference type="EMBL" id="AET64838.1"/>
    </source>
</evidence>
<protein>
    <recommendedName>
        <fullName evidence="6">UvrABC system protein C</fullName>
        <shortName evidence="6">Protein UvrC</shortName>
    </recommendedName>
    <alternativeName>
        <fullName evidence="6">Excinuclease ABC subunit C</fullName>
    </alternativeName>
</protein>
<dbReference type="GO" id="GO:0003677">
    <property type="term" value="F:DNA binding"/>
    <property type="evidence" value="ECO:0007669"/>
    <property type="project" value="UniProtKB-UniRule"/>
</dbReference>
<dbReference type="PANTHER" id="PTHR30562">
    <property type="entry name" value="UVRC/OXIDOREDUCTASE"/>
    <property type="match status" value="1"/>
</dbReference>
<dbReference type="GO" id="GO:0009432">
    <property type="term" value="P:SOS response"/>
    <property type="evidence" value="ECO:0007669"/>
    <property type="project" value="UniProtKB-UniRule"/>
</dbReference>
<keyword evidence="1 6" id="KW-0963">Cytoplasm</keyword>
<keyword evidence="3 6" id="KW-0228">DNA excision</keyword>
<dbReference type="PROSITE" id="PS50165">
    <property type="entry name" value="UVRC"/>
    <property type="match status" value="1"/>
</dbReference>
<dbReference type="Pfam" id="PF01541">
    <property type="entry name" value="GIY-YIG"/>
    <property type="match status" value="1"/>
</dbReference>
<dbReference type="NCBIfam" id="TIGR00194">
    <property type="entry name" value="uvrC"/>
    <property type="match status" value="1"/>
</dbReference>
<comment type="subcellular location">
    <subcellularLocation>
        <location evidence="6">Cytoplasm</location>
    </subcellularLocation>
</comment>
<evidence type="ECO:0000259" key="10">
    <source>
        <dbReference type="PROSITE" id="PS50165"/>
    </source>
</evidence>
<dbReference type="InterPro" id="IPR038476">
    <property type="entry name" value="UvrC_RNase_H_dom_sf"/>
</dbReference>
<keyword evidence="12" id="KW-1185">Reference proteome</keyword>
<evidence type="ECO:0000256" key="7">
    <source>
        <dbReference type="SAM" id="MobiDB-lite"/>
    </source>
</evidence>
<dbReference type="PANTHER" id="PTHR30562:SF1">
    <property type="entry name" value="UVRABC SYSTEM PROTEIN C"/>
    <property type="match status" value="1"/>
</dbReference>
<dbReference type="CDD" id="cd10434">
    <property type="entry name" value="GIY-YIG_UvrC_Cho"/>
    <property type="match status" value="1"/>
</dbReference>
<dbReference type="InterPro" id="IPR047296">
    <property type="entry name" value="GIY-YIG_UvrC_Cho"/>
</dbReference>
<feature type="domain" description="UvrC family homology region profile" evidence="10">
    <location>
        <begin position="294"/>
        <end position="466"/>
    </location>
</feature>
<accession>G7WNZ7</accession>
<comment type="subunit">
    <text evidence="6">Interacts with UvrB in an incision complex.</text>
</comment>
<evidence type="ECO:0000313" key="12">
    <source>
        <dbReference type="Proteomes" id="UP000005877"/>
    </source>
</evidence>
<keyword evidence="4 6" id="KW-0267">Excision nuclease</keyword>
<dbReference type="EMBL" id="CP003117">
    <property type="protein sequence ID" value="AET64838.1"/>
    <property type="molecule type" value="Genomic_DNA"/>
</dbReference>
<proteinExistence type="inferred from homology"/>
<dbReference type="Gene3D" id="4.10.860.10">
    <property type="entry name" value="UVR domain"/>
    <property type="match status" value="1"/>
</dbReference>
<evidence type="ECO:0000256" key="2">
    <source>
        <dbReference type="ARBA" id="ARBA00022763"/>
    </source>
</evidence>
<evidence type="ECO:0000256" key="5">
    <source>
        <dbReference type="ARBA" id="ARBA00023204"/>
    </source>
</evidence>
<dbReference type="InterPro" id="IPR050066">
    <property type="entry name" value="UvrABC_protein_C"/>
</dbReference>
<dbReference type="Pfam" id="PF22920">
    <property type="entry name" value="UvrC_RNaseH"/>
    <property type="match status" value="1"/>
</dbReference>
<dbReference type="InterPro" id="IPR001162">
    <property type="entry name" value="UvrC_RNase_H_dom"/>
</dbReference>
<dbReference type="InterPro" id="IPR001943">
    <property type="entry name" value="UVR_dom"/>
</dbReference>
<dbReference type="Gene3D" id="3.40.1440.10">
    <property type="entry name" value="GIY-YIG endonuclease"/>
    <property type="match status" value="1"/>
</dbReference>
<dbReference type="SUPFAM" id="SSF82771">
    <property type="entry name" value="GIY-YIG endonuclease"/>
    <property type="match status" value="1"/>
</dbReference>
<dbReference type="HAMAP" id="MF_00203">
    <property type="entry name" value="UvrC"/>
    <property type="match status" value="1"/>
</dbReference>
<dbReference type="Proteomes" id="UP000005877">
    <property type="component" value="Chromosome"/>
</dbReference>
<dbReference type="GO" id="GO:0009381">
    <property type="term" value="F:excinuclease ABC activity"/>
    <property type="evidence" value="ECO:0007669"/>
    <property type="project" value="UniProtKB-UniRule"/>
</dbReference>
<evidence type="ECO:0000256" key="6">
    <source>
        <dbReference type="HAMAP-Rule" id="MF_00203"/>
    </source>
</evidence>
<dbReference type="Pfam" id="PF08459">
    <property type="entry name" value="UvrC_RNaseH_dom"/>
    <property type="match status" value="1"/>
</dbReference>
<evidence type="ECO:0000256" key="4">
    <source>
        <dbReference type="ARBA" id="ARBA00022881"/>
    </source>
</evidence>
<dbReference type="KEGG" id="mhi:Mhar_1474"/>
<feature type="domain" description="GIY-YIG" evidence="9">
    <location>
        <begin position="26"/>
        <end position="104"/>
    </location>
</feature>
<dbReference type="InterPro" id="IPR000305">
    <property type="entry name" value="GIY-YIG_endonuc"/>
</dbReference>
<dbReference type="PROSITE" id="PS50151">
    <property type="entry name" value="UVR"/>
    <property type="match status" value="1"/>
</dbReference>
<dbReference type="InterPro" id="IPR036876">
    <property type="entry name" value="UVR_dom_sf"/>
</dbReference>
<evidence type="ECO:0000259" key="8">
    <source>
        <dbReference type="PROSITE" id="PS50151"/>
    </source>
</evidence>
<keyword evidence="5 6" id="KW-0234">DNA repair</keyword>
<gene>
    <name evidence="6" type="primary">uvrC</name>
    <name evidence="11" type="ordered locus">Mhar_1474</name>
</gene>
<organism evidence="11 12">
    <name type="scientific">Methanothrix harundinacea (strain 6Ac)</name>
    <name type="common">Methanosaeta harundinacea</name>
    <dbReference type="NCBI Taxonomy" id="1110509"/>
    <lineage>
        <taxon>Archaea</taxon>
        <taxon>Methanobacteriati</taxon>
        <taxon>Methanobacteriota</taxon>
        <taxon>Stenosarchaea group</taxon>
        <taxon>Methanomicrobia</taxon>
        <taxon>Methanotrichales</taxon>
        <taxon>Methanotrichaceae</taxon>
        <taxon>Methanothrix</taxon>
    </lineage>
</organism>
<evidence type="ECO:0000256" key="1">
    <source>
        <dbReference type="ARBA" id="ARBA00022490"/>
    </source>
</evidence>
<dbReference type="Pfam" id="PF02151">
    <property type="entry name" value="UVR"/>
    <property type="match status" value="1"/>
</dbReference>
<dbReference type="STRING" id="1110509.Mhar_1474"/>
<feature type="region of interest" description="Disordered" evidence="7">
    <location>
        <begin position="1"/>
        <end position="21"/>
    </location>
</feature>
<feature type="domain" description="UVR" evidence="8">
    <location>
        <begin position="208"/>
        <end position="243"/>
    </location>
</feature>
<dbReference type="AlphaFoldDB" id="G7WNZ7"/>
<dbReference type="HOGENOM" id="CLU_014841_3_2_2"/>
<dbReference type="SMART" id="SM00465">
    <property type="entry name" value="GIYc"/>
    <property type="match status" value="1"/>
</dbReference>
<dbReference type="GO" id="GO:0009380">
    <property type="term" value="C:excinuclease repair complex"/>
    <property type="evidence" value="ECO:0007669"/>
    <property type="project" value="InterPro"/>
</dbReference>
<dbReference type="InterPro" id="IPR035901">
    <property type="entry name" value="GIY-YIG_endonuc_sf"/>
</dbReference>
<dbReference type="Gene3D" id="3.30.420.340">
    <property type="entry name" value="UvrC, RNAse H endonuclease domain"/>
    <property type="match status" value="1"/>
</dbReference>
<evidence type="ECO:0000256" key="3">
    <source>
        <dbReference type="ARBA" id="ARBA00022769"/>
    </source>
</evidence>
<keyword evidence="6" id="KW-0742">SOS response</keyword>
<dbReference type="GO" id="GO:0006289">
    <property type="term" value="P:nucleotide-excision repair"/>
    <property type="evidence" value="ECO:0007669"/>
    <property type="project" value="UniProtKB-UniRule"/>
</dbReference>
<reference evidence="11 12" key="1">
    <citation type="journal article" date="2012" name="PLoS ONE">
        <title>The genome characteristics and predicted function of methyl-group oxidation pathway in the obligate aceticlastic methanogens, Methanosaeta spp.</title>
        <authorList>
            <person name="Zhu J."/>
            <person name="Zheng H."/>
            <person name="Ai G."/>
            <person name="Zhang G."/>
            <person name="Liu D."/>
            <person name="Liu X."/>
            <person name="Dong X."/>
        </authorList>
    </citation>
    <scope>NUCLEOTIDE SEQUENCE [LARGE SCALE GENOMIC DNA]</scope>
    <source>
        <strain evidence="11 12">6Ac</strain>
    </source>
</reference>
<dbReference type="SUPFAM" id="SSF46600">
    <property type="entry name" value="C-terminal UvrC-binding domain of UvrB"/>
    <property type="match status" value="1"/>
</dbReference>
<comment type="function">
    <text evidence="6">The UvrABC repair system catalyzes the recognition and processing of DNA lesions. UvrC both incises the 5' and 3' sides of the lesion. The N-terminal half is responsible for the 3' incision and the C-terminal half is responsible for the 5' incision.</text>
</comment>